<dbReference type="Gene3D" id="1.25.40.10">
    <property type="entry name" value="Tetratricopeptide repeat domain"/>
    <property type="match status" value="1"/>
</dbReference>
<protein>
    <submittedName>
        <fullName evidence="2">Uncharacterized protein</fullName>
    </submittedName>
</protein>
<dbReference type="InterPro" id="IPR019734">
    <property type="entry name" value="TPR_rpt"/>
</dbReference>
<dbReference type="AlphaFoldDB" id="A0A383C3W7"/>
<dbReference type="PROSITE" id="PS50005">
    <property type="entry name" value="TPR"/>
    <property type="match status" value="1"/>
</dbReference>
<evidence type="ECO:0000256" key="1">
    <source>
        <dbReference type="SAM" id="MobiDB-lite"/>
    </source>
</evidence>
<proteinExistence type="predicted"/>
<gene>
    <name evidence="2" type="ORF">METZ01_LOCUS479603</name>
</gene>
<feature type="non-terminal residue" evidence="2">
    <location>
        <position position="216"/>
    </location>
</feature>
<name>A0A383C3W7_9ZZZZ</name>
<reference evidence="2" key="1">
    <citation type="submission" date="2018-05" db="EMBL/GenBank/DDBJ databases">
        <authorList>
            <person name="Lanie J.A."/>
            <person name="Ng W.-L."/>
            <person name="Kazmierczak K.M."/>
            <person name="Andrzejewski T.M."/>
            <person name="Davidsen T.M."/>
            <person name="Wayne K.J."/>
            <person name="Tettelin H."/>
            <person name="Glass J.I."/>
            <person name="Rusch D."/>
            <person name="Podicherti R."/>
            <person name="Tsui H.-C.T."/>
            <person name="Winkler M.E."/>
        </authorList>
    </citation>
    <scope>NUCLEOTIDE SEQUENCE</scope>
</reference>
<feature type="region of interest" description="Disordered" evidence="1">
    <location>
        <begin position="42"/>
        <end position="68"/>
    </location>
</feature>
<dbReference type="SUPFAM" id="SSF48452">
    <property type="entry name" value="TPR-like"/>
    <property type="match status" value="1"/>
</dbReference>
<dbReference type="PROSITE" id="PS51257">
    <property type="entry name" value="PROKAR_LIPOPROTEIN"/>
    <property type="match status" value="1"/>
</dbReference>
<dbReference type="SMART" id="SM00028">
    <property type="entry name" value="TPR"/>
    <property type="match status" value="2"/>
</dbReference>
<evidence type="ECO:0000313" key="2">
    <source>
        <dbReference type="EMBL" id="SVE26749.1"/>
    </source>
</evidence>
<dbReference type="EMBL" id="UINC01205534">
    <property type="protein sequence ID" value="SVE26749.1"/>
    <property type="molecule type" value="Genomic_DNA"/>
</dbReference>
<accession>A0A383C3W7</accession>
<organism evidence="2">
    <name type="scientific">marine metagenome</name>
    <dbReference type="NCBI Taxonomy" id="408172"/>
    <lineage>
        <taxon>unclassified sequences</taxon>
        <taxon>metagenomes</taxon>
        <taxon>ecological metagenomes</taxon>
    </lineage>
</organism>
<dbReference type="Pfam" id="PF13429">
    <property type="entry name" value="TPR_15"/>
    <property type="match status" value="1"/>
</dbReference>
<sequence>MINMFRNLIMIFTGGLLLAGCSLPADPPAEQTLGLALAGTTHQPVANLDPPTTSKPGEPKKPTPEELEAAEDAKMERRIRSMAHYAAGVAHRERGEHKEAAEEFFQAALIDPTNEKVVMEVVQFLVVSRQKEKLFQLLIKATKDPAAPANIHALLAAAYLERKKPELAKVAAENAIRKAPKLIVGYKSLIQAYRQEAKNGANRTGQMRKTLERAMT</sequence>
<dbReference type="InterPro" id="IPR011990">
    <property type="entry name" value="TPR-like_helical_dom_sf"/>
</dbReference>